<dbReference type="InterPro" id="IPR002173">
    <property type="entry name" value="Carboh/pur_kinase_PfkB_CS"/>
</dbReference>
<dbReference type="GO" id="GO:0006144">
    <property type="term" value="P:purine nucleobase metabolic process"/>
    <property type="evidence" value="ECO:0007669"/>
    <property type="project" value="TreeGrafter"/>
</dbReference>
<dbReference type="PANTHER" id="PTHR45769">
    <property type="entry name" value="ADENOSINE KINASE"/>
    <property type="match status" value="1"/>
</dbReference>
<dbReference type="GO" id="GO:0005634">
    <property type="term" value="C:nucleus"/>
    <property type="evidence" value="ECO:0007669"/>
    <property type="project" value="TreeGrafter"/>
</dbReference>
<protein>
    <recommendedName>
        <fullName evidence="12 14">Adenosine kinase</fullName>
        <shortName evidence="14">AK</shortName>
        <ecNumber evidence="4 14">2.7.1.20</ecNumber>
    </recommendedName>
    <alternativeName>
        <fullName evidence="14">Adenosine 5'-phosphotransferase</fullName>
    </alternativeName>
</protein>
<feature type="active site" description="Proton acceptor" evidence="13">
    <location>
        <position position="302"/>
    </location>
</feature>
<evidence type="ECO:0000259" key="15">
    <source>
        <dbReference type="Pfam" id="PF00294"/>
    </source>
</evidence>
<reference evidence="16" key="1">
    <citation type="submission" date="2023-01" db="EMBL/GenBank/DDBJ databases">
        <title>Metagenome sequencing of chrysophaentin producing Chrysophaeum taylorii.</title>
        <authorList>
            <person name="Davison J."/>
            <person name="Bewley C."/>
        </authorList>
    </citation>
    <scope>NUCLEOTIDE SEQUENCE</scope>
    <source>
        <strain evidence="16">NIES-1699</strain>
    </source>
</reference>
<evidence type="ECO:0000256" key="5">
    <source>
        <dbReference type="ARBA" id="ARBA00022679"/>
    </source>
</evidence>
<dbReference type="GO" id="GO:0004001">
    <property type="term" value="F:adenosine kinase activity"/>
    <property type="evidence" value="ECO:0007669"/>
    <property type="project" value="UniProtKB-UniRule"/>
</dbReference>
<gene>
    <name evidence="16" type="ORF">CTAYLR_001265</name>
</gene>
<keyword evidence="6 14" id="KW-0660">Purine salvage</keyword>
<feature type="domain" description="Carbohydrate kinase PfkB" evidence="15">
    <location>
        <begin position="27"/>
        <end position="340"/>
    </location>
</feature>
<dbReference type="CDD" id="cd01168">
    <property type="entry name" value="adenosine_kinase"/>
    <property type="match status" value="1"/>
</dbReference>
<comment type="similarity">
    <text evidence="3 14">Belongs to the carbohydrate kinase PfkB family.</text>
</comment>
<dbReference type="FunFam" id="3.40.1190.20:FF:000076">
    <property type="entry name" value="Adenosine kinase"/>
    <property type="match status" value="1"/>
</dbReference>
<keyword evidence="17" id="KW-1185">Reference proteome</keyword>
<dbReference type="InterPro" id="IPR029056">
    <property type="entry name" value="Ribokinase-like"/>
</dbReference>
<evidence type="ECO:0000256" key="7">
    <source>
        <dbReference type="ARBA" id="ARBA00022741"/>
    </source>
</evidence>
<keyword evidence="8 14" id="KW-0418">Kinase</keyword>
<keyword evidence="10 14" id="KW-0460">Magnesium</keyword>
<evidence type="ECO:0000313" key="17">
    <source>
        <dbReference type="Proteomes" id="UP001230188"/>
    </source>
</evidence>
<evidence type="ECO:0000256" key="6">
    <source>
        <dbReference type="ARBA" id="ARBA00022726"/>
    </source>
</evidence>
<accession>A0AAD7UDB3</accession>
<evidence type="ECO:0000256" key="8">
    <source>
        <dbReference type="ARBA" id="ARBA00022777"/>
    </source>
</evidence>
<evidence type="ECO:0000256" key="14">
    <source>
        <dbReference type="RuleBase" id="RU368116"/>
    </source>
</evidence>
<keyword evidence="7 14" id="KW-0547">Nucleotide-binding</keyword>
<dbReference type="InterPro" id="IPR001805">
    <property type="entry name" value="Adenokinase"/>
</dbReference>
<keyword evidence="5 14" id="KW-0808">Transferase</keyword>
<dbReference type="Pfam" id="PF00294">
    <property type="entry name" value="PfkB"/>
    <property type="match status" value="1"/>
</dbReference>
<comment type="catalytic activity">
    <reaction evidence="11 14">
        <text>adenosine + ATP = AMP + ADP + H(+)</text>
        <dbReference type="Rhea" id="RHEA:20824"/>
        <dbReference type="ChEBI" id="CHEBI:15378"/>
        <dbReference type="ChEBI" id="CHEBI:16335"/>
        <dbReference type="ChEBI" id="CHEBI:30616"/>
        <dbReference type="ChEBI" id="CHEBI:456215"/>
        <dbReference type="ChEBI" id="CHEBI:456216"/>
        <dbReference type="EC" id="2.7.1.20"/>
    </reaction>
</comment>
<name>A0AAD7UDB3_9STRA</name>
<dbReference type="Gene3D" id="3.40.1190.20">
    <property type="match status" value="1"/>
</dbReference>
<evidence type="ECO:0000313" key="16">
    <source>
        <dbReference type="EMBL" id="KAJ8602443.1"/>
    </source>
</evidence>
<dbReference type="InterPro" id="IPR011611">
    <property type="entry name" value="PfkB_dom"/>
</dbReference>
<dbReference type="AlphaFoldDB" id="A0AAD7UDB3"/>
<comment type="caution">
    <text evidence="16">The sequence shown here is derived from an EMBL/GenBank/DDBJ whole genome shotgun (WGS) entry which is preliminary data.</text>
</comment>
<evidence type="ECO:0000256" key="9">
    <source>
        <dbReference type="ARBA" id="ARBA00022840"/>
    </source>
</evidence>
<dbReference type="EMBL" id="JAQMWT010000379">
    <property type="protein sequence ID" value="KAJ8602443.1"/>
    <property type="molecule type" value="Genomic_DNA"/>
</dbReference>
<comment type="cofactor">
    <cofactor evidence="1 14">
        <name>Mg(2+)</name>
        <dbReference type="ChEBI" id="CHEBI:18420"/>
    </cofactor>
</comment>
<evidence type="ECO:0000256" key="13">
    <source>
        <dbReference type="PIRSR" id="PIRSR601805-1"/>
    </source>
</evidence>
<sequence>MDNDKRRGILGVGNPLLDISARVPSEMLVKYEVKSGDIILAEEKHMGVYDELVGSYEVEYIAGGATQNSIRVAAWMLSEVEGGGTAAFVGCVGDDANGKKLAEVATAAGVTVEYQIDAATPTGLCAVLVDDSNERTLITRLDAANNYKRSHLESEAVQKLLGAANVVYSAGFFLTSGGPDCTTLLGAHCVENGKHFCLNLSAPFIPQFFGEVLDKTMPFVDILFGNETEAAALGEARGWGSDPAVVALKVAAMPKQSGAYARVVVFTQGSSATLVAKEGDVASYPVPPLDKDLIQDTNGAGDAFVGGFLSRFVLDEPLAKCVEAGHWAARAIIQRSGCTMPPKCAFASEI</sequence>
<dbReference type="PANTHER" id="PTHR45769:SF3">
    <property type="entry name" value="ADENOSINE KINASE"/>
    <property type="match status" value="1"/>
</dbReference>
<proteinExistence type="inferred from homology"/>
<dbReference type="PRINTS" id="PR00989">
    <property type="entry name" value="ADENOKINASE"/>
</dbReference>
<dbReference type="GO" id="GO:0005829">
    <property type="term" value="C:cytosol"/>
    <property type="evidence" value="ECO:0007669"/>
    <property type="project" value="TreeGrafter"/>
</dbReference>
<evidence type="ECO:0000256" key="1">
    <source>
        <dbReference type="ARBA" id="ARBA00001946"/>
    </source>
</evidence>
<dbReference type="GO" id="GO:0006166">
    <property type="term" value="P:purine ribonucleoside salvage"/>
    <property type="evidence" value="ECO:0007669"/>
    <property type="project" value="UniProtKB-KW"/>
</dbReference>
<evidence type="ECO:0000256" key="10">
    <source>
        <dbReference type="ARBA" id="ARBA00022842"/>
    </source>
</evidence>
<dbReference type="EC" id="2.7.1.20" evidence="4 14"/>
<evidence type="ECO:0000256" key="11">
    <source>
        <dbReference type="ARBA" id="ARBA00051362"/>
    </source>
</evidence>
<evidence type="ECO:0000256" key="3">
    <source>
        <dbReference type="ARBA" id="ARBA00010688"/>
    </source>
</evidence>
<dbReference type="GO" id="GO:0044209">
    <property type="term" value="P:AMP salvage"/>
    <property type="evidence" value="ECO:0007669"/>
    <property type="project" value="UniProtKB-UniRule"/>
</dbReference>
<comment type="pathway">
    <text evidence="2 14">Purine metabolism; AMP biosynthesis via salvage pathway; AMP from adenosine: step 1/1.</text>
</comment>
<evidence type="ECO:0000256" key="2">
    <source>
        <dbReference type="ARBA" id="ARBA00004801"/>
    </source>
</evidence>
<dbReference type="SUPFAM" id="SSF53613">
    <property type="entry name" value="Ribokinase-like"/>
    <property type="match status" value="1"/>
</dbReference>
<evidence type="ECO:0000256" key="4">
    <source>
        <dbReference type="ARBA" id="ARBA00012119"/>
    </source>
</evidence>
<comment type="function">
    <text evidence="14">ATP dependent phosphorylation of adenosine and other related nucleoside analogs to monophosphate derivatives.</text>
</comment>
<evidence type="ECO:0000256" key="12">
    <source>
        <dbReference type="ARBA" id="ARBA00068771"/>
    </source>
</evidence>
<dbReference type="PROSITE" id="PS00584">
    <property type="entry name" value="PFKB_KINASES_2"/>
    <property type="match status" value="1"/>
</dbReference>
<dbReference type="GO" id="GO:0005524">
    <property type="term" value="F:ATP binding"/>
    <property type="evidence" value="ECO:0007669"/>
    <property type="project" value="UniProtKB-UniRule"/>
</dbReference>
<dbReference type="Gene3D" id="3.30.1110.10">
    <property type="match status" value="1"/>
</dbReference>
<organism evidence="16 17">
    <name type="scientific">Chrysophaeum taylorii</name>
    <dbReference type="NCBI Taxonomy" id="2483200"/>
    <lineage>
        <taxon>Eukaryota</taxon>
        <taxon>Sar</taxon>
        <taxon>Stramenopiles</taxon>
        <taxon>Ochrophyta</taxon>
        <taxon>Pelagophyceae</taxon>
        <taxon>Pelagomonadales</taxon>
        <taxon>Pelagomonadaceae</taxon>
        <taxon>Chrysophaeum</taxon>
    </lineage>
</organism>
<dbReference type="Proteomes" id="UP001230188">
    <property type="component" value="Unassembled WGS sequence"/>
</dbReference>
<keyword evidence="9 14" id="KW-0067">ATP-binding</keyword>